<evidence type="ECO:0000313" key="2">
    <source>
        <dbReference type="Proteomes" id="UP000217784"/>
    </source>
</evidence>
<dbReference type="Proteomes" id="UP000217784">
    <property type="component" value="Unassembled WGS sequence"/>
</dbReference>
<protein>
    <submittedName>
        <fullName evidence="1">Uncharacterized protein</fullName>
    </submittedName>
</protein>
<reference evidence="1 2" key="1">
    <citation type="journal article" date="2017" name="BMC Genomics">
        <title>Genomic analysis of methanogenic archaea reveals a shift towards energy conservation.</title>
        <authorList>
            <person name="Gilmore S.P."/>
            <person name="Henske J.K."/>
            <person name="Sexton J.A."/>
            <person name="Solomon K.V."/>
            <person name="Seppala S."/>
            <person name="Yoo J.I."/>
            <person name="Huyett L.M."/>
            <person name="Pressman A."/>
            <person name="Cogan J.Z."/>
            <person name="Kivenson V."/>
            <person name="Peng X."/>
            <person name="Tan Y."/>
            <person name="Valentine D.L."/>
            <person name="O'Malley M.A."/>
        </authorList>
    </citation>
    <scope>NUCLEOTIDE SEQUENCE [LARGE SCALE GENOMIC DNA]</scope>
    <source>
        <strain evidence="1 2">M.o.H.</strain>
    </source>
</reference>
<gene>
    <name evidence="1" type="ORF">ASJ80_08875</name>
</gene>
<comment type="caution">
    <text evidence="1">The sequence shown here is derived from an EMBL/GenBank/DDBJ whole genome shotgun (WGS) entry which is preliminary data.</text>
</comment>
<evidence type="ECO:0000313" key="1">
    <source>
        <dbReference type="EMBL" id="PAV05612.1"/>
    </source>
</evidence>
<dbReference type="RefSeq" id="WP_069585693.1">
    <property type="nucleotide sequence ID" value="NZ_LMVM01000003.1"/>
</dbReference>
<accession>A0A2A2H873</accession>
<name>A0A2A2H873_METBR</name>
<sequence>MHLGSSLDFPFGDAGRFIIEDWLKQEQQVPFIQSIFGFDRNRATEAYENGVAIFNKSLVKDDPFNYHFIKDRWYNRKIFMGFPKVHNLLLMNYPKVHSVVPRGFPNVHTVADVERLDLLEIRQKLSKLSDSKERVLDFSIPIWYPKSQEELNLLISKINHDLQETQSGQHALWFRGQPKEYYLKRNAGISDWLGYNNDKKGDISLLPSLSRLALNDEKFSSVKWAWGATMHWEWAFILWVLINNPDWYQHKDGFENKLTEVLLNEDPKQFGELMFCIQHDPLIVMKQMILGNGFRCIINMILYL</sequence>
<organism evidence="1 2">
    <name type="scientific">Methanobacterium bryantii</name>
    <dbReference type="NCBI Taxonomy" id="2161"/>
    <lineage>
        <taxon>Archaea</taxon>
        <taxon>Methanobacteriati</taxon>
        <taxon>Methanobacteriota</taxon>
        <taxon>Methanomada group</taxon>
        <taxon>Methanobacteria</taxon>
        <taxon>Methanobacteriales</taxon>
        <taxon>Methanobacteriaceae</taxon>
        <taxon>Methanobacterium</taxon>
    </lineage>
</organism>
<keyword evidence="2" id="KW-1185">Reference proteome</keyword>
<dbReference type="EMBL" id="LMVM01000003">
    <property type="protein sequence ID" value="PAV05612.1"/>
    <property type="molecule type" value="Genomic_DNA"/>
</dbReference>
<dbReference type="AlphaFoldDB" id="A0A2A2H873"/>
<proteinExistence type="predicted"/>